<proteinExistence type="predicted"/>
<dbReference type="EMBL" id="HBUF01132615">
    <property type="protein sequence ID" value="CAG6644555.1"/>
    <property type="molecule type" value="Transcribed_RNA"/>
</dbReference>
<accession>A0A8D8W4F1</accession>
<sequence>MLRKNSSSQTVLVTPFPNRTIKLCPNTRIAIDSALIPNRMDNLSSSGTEQSRFIFEIREKGRTRLSTFGDLFFSLSISLLRNHSYKLPARTKHNRIMKTTTQTMAPTVTGLSLISAAE</sequence>
<reference evidence="1" key="1">
    <citation type="submission" date="2021-05" db="EMBL/GenBank/DDBJ databases">
        <authorList>
            <person name="Alioto T."/>
            <person name="Alioto T."/>
            <person name="Gomez Garrido J."/>
        </authorList>
    </citation>
    <scope>NUCLEOTIDE SEQUENCE</scope>
</reference>
<organism evidence="1">
    <name type="scientific">Cacopsylla melanoneura</name>
    <dbReference type="NCBI Taxonomy" id="428564"/>
    <lineage>
        <taxon>Eukaryota</taxon>
        <taxon>Metazoa</taxon>
        <taxon>Ecdysozoa</taxon>
        <taxon>Arthropoda</taxon>
        <taxon>Hexapoda</taxon>
        <taxon>Insecta</taxon>
        <taxon>Pterygota</taxon>
        <taxon>Neoptera</taxon>
        <taxon>Paraneoptera</taxon>
        <taxon>Hemiptera</taxon>
        <taxon>Sternorrhyncha</taxon>
        <taxon>Psylloidea</taxon>
        <taxon>Psyllidae</taxon>
        <taxon>Psyllinae</taxon>
        <taxon>Cacopsylla</taxon>
    </lineage>
</organism>
<dbReference type="AlphaFoldDB" id="A0A8D8W4F1"/>
<protein>
    <submittedName>
        <fullName evidence="1">Uncharacterized protein</fullName>
    </submittedName>
</protein>
<name>A0A8D8W4F1_9HEMI</name>
<evidence type="ECO:0000313" key="1">
    <source>
        <dbReference type="EMBL" id="CAG6644555.1"/>
    </source>
</evidence>